<dbReference type="AlphaFoldDB" id="A0A6J3QRV7"/>
<name>A0A6J3QRV7_TURTR</name>
<evidence type="ECO:0000313" key="3">
    <source>
        <dbReference type="Proteomes" id="UP000245320"/>
    </source>
</evidence>
<dbReference type="PANTHER" id="PTHR14572">
    <property type="entry name" value="PANCREATIC PROGENITOR CELL DIFFERENTIATION AND PROLIFERATION FACTOR"/>
    <property type="match status" value="1"/>
</dbReference>
<comment type="similarity">
    <text evidence="1">Belongs to the PPDPF family.</text>
</comment>
<proteinExistence type="inferred from homology"/>
<organism evidence="3 4">
    <name type="scientific">Tursiops truncatus</name>
    <name type="common">Atlantic bottle-nosed dolphin</name>
    <name type="synonym">Delphinus truncatus</name>
    <dbReference type="NCBI Taxonomy" id="9739"/>
    <lineage>
        <taxon>Eukaryota</taxon>
        <taxon>Metazoa</taxon>
        <taxon>Chordata</taxon>
        <taxon>Craniata</taxon>
        <taxon>Vertebrata</taxon>
        <taxon>Euteleostomi</taxon>
        <taxon>Mammalia</taxon>
        <taxon>Eutheria</taxon>
        <taxon>Laurasiatheria</taxon>
        <taxon>Artiodactyla</taxon>
        <taxon>Whippomorpha</taxon>
        <taxon>Cetacea</taxon>
        <taxon>Odontoceti</taxon>
        <taxon>Delphinidae</taxon>
        <taxon>Tursiops</taxon>
    </lineage>
</organism>
<evidence type="ECO:0000256" key="2">
    <source>
        <dbReference type="SAM" id="MobiDB-lite"/>
    </source>
</evidence>
<feature type="compositionally biased region" description="Polar residues" evidence="2">
    <location>
        <begin position="45"/>
        <end position="67"/>
    </location>
</feature>
<sequence>MAAMPSSGPLVATHDYYRRRLGATSSNSSYGSAECPGEAIPHQPASFSGTPLSRSWPQCLRPQSTRNLPRPPPARSPMTWLGKPWGSSSLAKPTETGFIQPPRPSLSAEEQVQTDAN</sequence>
<accession>A0A6J3QRV7</accession>
<evidence type="ECO:0000256" key="1">
    <source>
        <dbReference type="ARBA" id="ARBA00006609"/>
    </source>
</evidence>
<feature type="region of interest" description="Disordered" evidence="2">
    <location>
        <begin position="23"/>
        <end position="117"/>
    </location>
</feature>
<dbReference type="InterPro" id="IPR026754">
    <property type="entry name" value="PPDPF"/>
</dbReference>
<dbReference type="PRINTS" id="PR02071">
    <property type="entry name" value="PPDPFACTOR"/>
</dbReference>
<gene>
    <name evidence="4" type="primary">LOC101330894</name>
</gene>
<dbReference type="OrthoDB" id="9717612at2759"/>
<dbReference type="Pfam" id="PF15060">
    <property type="entry name" value="PPDFL"/>
    <property type="match status" value="1"/>
</dbReference>
<protein>
    <submittedName>
        <fullName evidence="4">Pancreatic progenitor cell differentiation and proliferation factor-like</fullName>
    </submittedName>
</protein>
<dbReference type="RefSeq" id="XP_033705230.1">
    <property type="nucleotide sequence ID" value="XM_033849339.1"/>
</dbReference>
<dbReference type="Proteomes" id="UP000245320">
    <property type="component" value="Chromosome X"/>
</dbReference>
<keyword evidence="3" id="KW-1185">Reference proteome</keyword>
<feature type="compositionally biased region" description="Polar residues" evidence="2">
    <location>
        <begin position="108"/>
        <end position="117"/>
    </location>
</feature>
<reference evidence="4" key="1">
    <citation type="submission" date="2025-08" db="UniProtKB">
        <authorList>
            <consortium name="RefSeq"/>
        </authorList>
    </citation>
    <scope>IDENTIFICATION</scope>
    <source>
        <tissue evidence="4">Spleen</tissue>
    </source>
</reference>
<dbReference type="GO" id="GO:0030154">
    <property type="term" value="P:cell differentiation"/>
    <property type="evidence" value="ECO:0007669"/>
    <property type="project" value="InterPro"/>
</dbReference>
<dbReference type="InParanoid" id="A0A6J3QRV7"/>
<evidence type="ECO:0000313" key="4">
    <source>
        <dbReference type="RefSeq" id="XP_033705230.1"/>
    </source>
</evidence>